<dbReference type="CDD" id="cd07344">
    <property type="entry name" value="M48_yhfN_like"/>
    <property type="match status" value="1"/>
</dbReference>
<keyword evidence="3" id="KW-1185">Reference proteome</keyword>
<keyword evidence="2" id="KW-0378">Hydrolase</keyword>
<dbReference type="InterPro" id="IPR002725">
    <property type="entry name" value="YgjP-like_metallopeptidase"/>
</dbReference>
<dbReference type="EMBL" id="AP021879">
    <property type="protein sequence ID" value="BBO90754.1"/>
    <property type="molecule type" value="Genomic_DNA"/>
</dbReference>
<dbReference type="GO" id="GO:0016787">
    <property type="term" value="F:hydrolase activity"/>
    <property type="evidence" value="ECO:0007669"/>
    <property type="project" value="UniProtKB-KW"/>
</dbReference>
<reference evidence="2 3" key="1">
    <citation type="submission" date="2019-11" db="EMBL/GenBank/DDBJ databases">
        <title>Comparative genomics of hydrocarbon-degrading Desulfosarcina strains.</title>
        <authorList>
            <person name="Watanabe M."/>
            <person name="Kojima H."/>
            <person name="Fukui M."/>
        </authorList>
    </citation>
    <scope>NUCLEOTIDE SEQUENCE [LARGE SCALE GENOMIC DNA]</scope>
    <source>
        <strain evidence="3">oXyS1</strain>
    </source>
</reference>
<evidence type="ECO:0000313" key="3">
    <source>
        <dbReference type="Proteomes" id="UP000422108"/>
    </source>
</evidence>
<dbReference type="Pfam" id="PF01863">
    <property type="entry name" value="YgjP-like"/>
    <property type="match status" value="1"/>
</dbReference>
<evidence type="ECO:0000259" key="1">
    <source>
        <dbReference type="Pfam" id="PF01863"/>
    </source>
</evidence>
<dbReference type="RefSeq" id="WP_155311771.1">
    <property type="nucleotide sequence ID" value="NZ_AP021879.1"/>
</dbReference>
<gene>
    <name evidence="2" type="ORF">DSCOOX_39340</name>
</gene>
<accession>A0A5K8AFS5</accession>
<dbReference type="Proteomes" id="UP000422108">
    <property type="component" value="Chromosome"/>
</dbReference>
<dbReference type="PANTHER" id="PTHR30399">
    <property type="entry name" value="UNCHARACTERIZED PROTEIN YGJP"/>
    <property type="match status" value="1"/>
</dbReference>
<dbReference type="AlphaFoldDB" id="A0A5K8AFS5"/>
<protein>
    <submittedName>
        <fullName evidence="2">Metal-dependent hydrolase</fullName>
    </submittedName>
</protein>
<sequence>MKAHGTVLFGRTEIQFKLLFVNRKTMEIAVHPDQTVVVKAPSGTPYKKVENKVLKRAAWIVRQLNFFQQFEPRTPKRNYVGGETHFYLGKRYRLKIHDAVHNGVKLNRGFFNISVKSDRSPEHIKKLMDAWYVNQAEVKFRESIERCWIKFAHQGVVKPRLSIRRMKKRWGSLSKKGLLTLNTNLIRAPKACIDYVITHELCHTLHHDHGSDFYRLLERVMPDWEKRKAKLELAMV</sequence>
<dbReference type="InterPro" id="IPR053136">
    <property type="entry name" value="UTP_pyrophosphatase-like"/>
</dbReference>
<evidence type="ECO:0000313" key="2">
    <source>
        <dbReference type="EMBL" id="BBO90754.1"/>
    </source>
</evidence>
<organism evidence="2 3">
    <name type="scientific">Desulfosarcina ovata subsp. ovata</name>
    <dbReference type="NCBI Taxonomy" id="2752305"/>
    <lineage>
        <taxon>Bacteria</taxon>
        <taxon>Pseudomonadati</taxon>
        <taxon>Thermodesulfobacteriota</taxon>
        <taxon>Desulfobacteria</taxon>
        <taxon>Desulfobacterales</taxon>
        <taxon>Desulfosarcinaceae</taxon>
        <taxon>Desulfosarcina</taxon>
    </lineage>
</organism>
<dbReference type="PANTHER" id="PTHR30399:SF1">
    <property type="entry name" value="UTP PYROPHOSPHATASE"/>
    <property type="match status" value="1"/>
</dbReference>
<dbReference type="Gene3D" id="3.30.2010.10">
    <property type="entry name" value="Metalloproteases ('zincins'), catalytic domain"/>
    <property type="match status" value="1"/>
</dbReference>
<feature type="domain" description="YgjP-like metallopeptidase" evidence="1">
    <location>
        <begin position="24"/>
        <end position="232"/>
    </location>
</feature>
<name>A0A5K8AFS5_9BACT</name>
<proteinExistence type="predicted"/>